<dbReference type="SUPFAM" id="SSF56349">
    <property type="entry name" value="DNA breaking-rejoining enzymes"/>
    <property type="match status" value="2"/>
</dbReference>
<reference evidence="9 10" key="1">
    <citation type="journal article" date="2019" name="Nat. Med.">
        <title>A library of human gut bacterial isolates paired with longitudinal multiomics data enables mechanistic microbiome research.</title>
        <authorList>
            <person name="Poyet M."/>
            <person name="Groussin M."/>
            <person name="Gibbons S.M."/>
            <person name="Avila-Pacheco J."/>
            <person name="Jiang X."/>
            <person name="Kearney S.M."/>
            <person name="Perrotta A.R."/>
            <person name="Berdy B."/>
            <person name="Zhao S."/>
            <person name="Lieberman T.D."/>
            <person name="Swanson P.K."/>
            <person name="Smith M."/>
            <person name="Roesemann S."/>
            <person name="Alexander J.E."/>
            <person name="Rich S.A."/>
            <person name="Livny J."/>
            <person name="Vlamakis H."/>
            <person name="Clish C."/>
            <person name="Bullock K."/>
            <person name="Deik A."/>
            <person name="Scott J."/>
            <person name="Pierce K.A."/>
            <person name="Xavier R.J."/>
            <person name="Alm E.J."/>
        </authorList>
    </citation>
    <scope>NUCLEOTIDE SEQUENCE [LARGE SCALE GENOMIC DNA]</scope>
    <source>
        <strain evidence="9 10">BIOML-A1</strain>
    </source>
</reference>
<dbReference type="RefSeq" id="WP_154277391.1">
    <property type="nucleotide sequence ID" value="NZ_WKQN01000010.1"/>
</dbReference>
<dbReference type="PROSITE" id="PS51900">
    <property type="entry name" value="CB"/>
    <property type="match status" value="1"/>
</dbReference>
<dbReference type="InterPro" id="IPR011010">
    <property type="entry name" value="DNA_brk_join_enz"/>
</dbReference>
<dbReference type="InterPro" id="IPR050090">
    <property type="entry name" value="Tyrosine_recombinase_XerCD"/>
</dbReference>
<evidence type="ECO:0000313" key="10">
    <source>
        <dbReference type="Proteomes" id="UP000461506"/>
    </source>
</evidence>
<accession>A0A844DU30</accession>
<name>A0A844DU30_9FIRM</name>
<dbReference type="InterPro" id="IPR013762">
    <property type="entry name" value="Integrase-like_cat_sf"/>
</dbReference>
<evidence type="ECO:0000313" key="9">
    <source>
        <dbReference type="EMBL" id="MSC63744.1"/>
    </source>
</evidence>
<proteinExistence type="inferred from homology"/>
<dbReference type="PANTHER" id="PTHR30349">
    <property type="entry name" value="PHAGE INTEGRASE-RELATED"/>
    <property type="match status" value="1"/>
</dbReference>
<dbReference type="Proteomes" id="UP000461506">
    <property type="component" value="Unassembled WGS sequence"/>
</dbReference>
<organism evidence="9 10">
    <name type="scientific">Faecalibacterium prausnitzii</name>
    <dbReference type="NCBI Taxonomy" id="853"/>
    <lineage>
        <taxon>Bacteria</taxon>
        <taxon>Bacillati</taxon>
        <taxon>Bacillota</taxon>
        <taxon>Clostridia</taxon>
        <taxon>Eubacteriales</taxon>
        <taxon>Oscillospiraceae</taxon>
        <taxon>Faecalibacterium</taxon>
    </lineage>
</organism>
<evidence type="ECO:0000256" key="6">
    <source>
        <dbReference type="PROSITE-ProRule" id="PRU01248"/>
    </source>
</evidence>
<evidence type="ECO:0000256" key="3">
    <source>
        <dbReference type="ARBA" id="ARBA00022908"/>
    </source>
</evidence>
<dbReference type="PROSITE" id="PS51898">
    <property type="entry name" value="TYR_RECOMBINASE"/>
    <property type="match status" value="1"/>
</dbReference>
<dbReference type="EMBL" id="WKQN01000010">
    <property type="protein sequence ID" value="MSC63744.1"/>
    <property type="molecule type" value="Genomic_DNA"/>
</dbReference>
<dbReference type="InterPro" id="IPR002104">
    <property type="entry name" value="Integrase_catalytic"/>
</dbReference>
<dbReference type="Gene3D" id="1.10.443.10">
    <property type="entry name" value="Intergrase catalytic core"/>
    <property type="match status" value="1"/>
</dbReference>
<keyword evidence="4 6" id="KW-0238">DNA-binding</keyword>
<evidence type="ECO:0000256" key="4">
    <source>
        <dbReference type="ARBA" id="ARBA00023125"/>
    </source>
</evidence>
<dbReference type="InterPro" id="IPR004107">
    <property type="entry name" value="Integrase_SAM-like_N"/>
</dbReference>
<feature type="domain" description="Tyr recombinase" evidence="7">
    <location>
        <begin position="250"/>
        <end position="463"/>
    </location>
</feature>
<evidence type="ECO:0000256" key="2">
    <source>
        <dbReference type="ARBA" id="ARBA00008857"/>
    </source>
</evidence>
<dbReference type="Pfam" id="PF00589">
    <property type="entry name" value="Phage_integrase"/>
    <property type="match status" value="1"/>
</dbReference>
<dbReference type="GO" id="GO:0006310">
    <property type="term" value="P:DNA recombination"/>
    <property type="evidence" value="ECO:0007669"/>
    <property type="project" value="UniProtKB-KW"/>
</dbReference>
<evidence type="ECO:0000256" key="5">
    <source>
        <dbReference type="ARBA" id="ARBA00023172"/>
    </source>
</evidence>
<dbReference type="GO" id="GO:0015074">
    <property type="term" value="P:DNA integration"/>
    <property type="evidence" value="ECO:0007669"/>
    <property type="project" value="UniProtKB-KW"/>
</dbReference>
<evidence type="ECO:0000259" key="8">
    <source>
        <dbReference type="PROSITE" id="PS51900"/>
    </source>
</evidence>
<dbReference type="Gene3D" id="1.10.150.130">
    <property type="match status" value="1"/>
</dbReference>
<dbReference type="Pfam" id="PF14659">
    <property type="entry name" value="Phage_int_SAM_3"/>
    <property type="match status" value="1"/>
</dbReference>
<comment type="function">
    <text evidence="1">Site-specific tyrosine recombinase, which acts by catalyzing the cutting and rejoining of the recombining DNA molecules.</text>
</comment>
<feature type="domain" description="Core-binding (CB)" evidence="8">
    <location>
        <begin position="73"/>
        <end position="155"/>
    </location>
</feature>
<comment type="similarity">
    <text evidence="2">Belongs to the 'phage' integrase family.</text>
</comment>
<gene>
    <name evidence="9" type="ORF">GKD95_10475</name>
</gene>
<keyword evidence="5" id="KW-0233">DNA recombination</keyword>
<evidence type="ECO:0000256" key="1">
    <source>
        <dbReference type="ARBA" id="ARBA00003283"/>
    </source>
</evidence>
<dbReference type="GO" id="GO:0003677">
    <property type="term" value="F:DNA binding"/>
    <property type="evidence" value="ECO:0007669"/>
    <property type="project" value="UniProtKB-UniRule"/>
</dbReference>
<keyword evidence="3" id="KW-0229">DNA integration</keyword>
<dbReference type="AlphaFoldDB" id="A0A844DU30"/>
<protein>
    <submittedName>
        <fullName evidence="9">Tyrosine-type recombinase/integrase</fullName>
    </submittedName>
</protein>
<sequence length="504" mass="56653">MAQIIPKAKKDGSMSYLVRVYAGRTQDDKVITKCKTVTPPAGMGKKKAEKWVQEQAVLFEQQVTNGFVLDSDMLLDDLIDRWFEEYANKQLKAKTLYDYRRMRGRISAGLGHLKVSKIKPAHVMAFYNNLEEKGVRRDSTYTATKALLKLLPRGTRGELAKQAGIGQDTMRMVYAGKRVSRKTAEKVSAAVGLTFSKAFVEHTKKDGKLNNNSVIRYQAMLSSIFKKGVQWGLINENPCSRAEHPKAEEIDVRVLTEEEIPKLLDALLDAPPQYSVITQLALLLGARRGEICALRWSDIDFEKGTLSIKRTVQSIPGICLVFNAPKTRRGKRCLRIGADCVELLQEYRRYQKVERFRIGSVWVRKVTLENGKVVDNDMLFTKWNGEPMDPDIISSWFPKFLEAHNLPDVNFHSLCHSNASILIAAHVPITTVSGRLGHAQTSTTLNYYASALQLGTHLLNKEGVVRAIGRLVLGGQDMSSLVERFGFTAKGPTHRHWSACRAYL</sequence>
<dbReference type="InterPro" id="IPR044068">
    <property type="entry name" value="CB"/>
</dbReference>
<dbReference type="InterPro" id="IPR010998">
    <property type="entry name" value="Integrase_recombinase_N"/>
</dbReference>
<comment type="caution">
    <text evidence="9">The sequence shown here is derived from an EMBL/GenBank/DDBJ whole genome shotgun (WGS) entry which is preliminary data.</text>
</comment>
<evidence type="ECO:0000259" key="7">
    <source>
        <dbReference type="PROSITE" id="PS51898"/>
    </source>
</evidence>
<dbReference type="CDD" id="cd01189">
    <property type="entry name" value="INT_ICEBs1_C_like"/>
    <property type="match status" value="1"/>
</dbReference>